<evidence type="ECO:0000256" key="1">
    <source>
        <dbReference type="SAM" id="MobiDB-lite"/>
    </source>
</evidence>
<dbReference type="EMBL" id="JALJOS010000007">
    <property type="protein sequence ID" value="KAK9836485.1"/>
    <property type="molecule type" value="Genomic_DNA"/>
</dbReference>
<dbReference type="Proteomes" id="UP001438707">
    <property type="component" value="Unassembled WGS sequence"/>
</dbReference>
<sequence>MSLRQTAAQFPQYSEKQNLAKERHQYDLASLRRELTRKLSQPLCCSRTHILREYAAAQTTQTAVFGLELSQTKSQKSHPRNVTRALQGTCRGTPHLGPQTGRSLLHNMPK</sequence>
<comment type="caution">
    <text evidence="2">The sequence shown here is derived from an EMBL/GenBank/DDBJ whole genome shotgun (WGS) entry which is preliminary data.</text>
</comment>
<feature type="compositionally biased region" description="Polar residues" evidence="1">
    <location>
        <begin position="1"/>
        <end position="17"/>
    </location>
</feature>
<protein>
    <submittedName>
        <fullName evidence="2">Uncharacterized protein</fullName>
    </submittedName>
</protein>
<evidence type="ECO:0000313" key="3">
    <source>
        <dbReference type="Proteomes" id="UP001438707"/>
    </source>
</evidence>
<feature type="region of interest" description="Disordered" evidence="1">
    <location>
        <begin position="88"/>
        <end position="110"/>
    </location>
</feature>
<keyword evidence="3" id="KW-1185">Reference proteome</keyword>
<organism evidence="2 3">
    <name type="scientific">Apatococcus lobatus</name>
    <dbReference type="NCBI Taxonomy" id="904363"/>
    <lineage>
        <taxon>Eukaryota</taxon>
        <taxon>Viridiplantae</taxon>
        <taxon>Chlorophyta</taxon>
        <taxon>core chlorophytes</taxon>
        <taxon>Trebouxiophyceae</taxon>
        <taxon>Chlorellales</taxon>
        <taxon>Chlorellaceae</taxon>
        <taxon>Apatococcus</taxon>
    </lineage>
</organism>
<feature type="region of interest" description="Disordered" evidence="1">
    <location>
        <begin position="1"/>
        <end position="21"/>
    </location>
</feature>
<evidence type="ECO:0000313" key="2">
    <source>
        <dbReference type="EMBL" id="KAK9836485.1"/>
    </source>
</evidence>
<accession>A0AAW1RS47</accession>
<dbReference type="AlphaFoldDB" id="A0AAW1RS47"/>
<gene>
    <name evidence="2" type="ORF">WJX74_001496</name>
</gene>
<proteinExistence type="predicted"/>
<reference evidence="2 3" key="1">
    <citation type="journal article" date="2024" name="Nat. Commun.">
        <title>Phylogenomics reveals the evolutionary origins of lichenization in chlorophyte algae.</title>
        <authorList>
            <person name="Puginier C."/>
            <person name="Libourel C."/>
            <person name="Otte J."/>
            <person name="Skaloud P."/>
            <person name="Haon M."/>
            <person name="Grisel S."/>
            <person name="Petersen M."/>
            <person name="Berrin J.G."/>
            <person name="Delaux P.M."/>
            <person name="Dal Grande F."/>
            <person name="Keller J."/>
        </authorList>
    </citation>
    <scope>NUCLEOTIDE SEQUENCE [LARGE SCALE GENOMIC DNA]</scope>
    <source>
        <strain evidence="2 3">SAG 2145</strain>
    </source>
</reference>
<name>A0AAW1RS47_9CHLO</name>